<dbReference type="EMBL" id="VFJB01000009">
    <property type="protein sequence ID" value="KAA0257213.1"/>
    <property type="molecule type" value="Genomic_DNA"/>
</dbReference>
<dbReference type="Pfam" id="PF10109">
    <property type="entry name" value="Phage_TAC_7"/>
    <property type="match status" value="1"/>
</dbReference>
<sequence>MDKEYKLKYPVGDVKSVKMRRPKVKDLIDLQQLDIDEAERELLLFEKLTGVPKDILKEMDMYDYARIQEMYAGFLKG</sequence>
<dbReference type="RefSeq" id="WP_149267354.1">
    <property type="nucleotide sequence ID" value="NZ_VFJB01000009.1"/>
</dbReference>
<evidence type="ECO:0000313" key="2">
    <source>
        <dbReference type="Proteomes" id="UP000322876"/>
    </source>
</evidence>
<organism evidence="1 2">
    <name type="scientific">Deferribacter autotrophicus</name>
    <dbReference type="NCBI Taxonomy" id="500465"/>
    <lineage>
        <taxon>Bacteria</taxon>
        <taxon>Pseudomonadati</taxon>
        <taxon>Deferribacterota</taxon>
        <taxon>Deferribacteres</taxon>
        <taxon>Deferribacterales</taxon>
        <taxon>Deferribacteraceae</taxon>
        <taxon>Deferribacter</taxon>
    </lineage>
</organism>
<keyword evidence="2" id="KW-1185">Reference proteome</keyword>
<comment type="caution">
    <text evidence="1">The sequence shown here is derived from an EMBL/GenBank/DDBJ whole genome shotgun (WGS) entry which is preliminary data.</text>
</comment>
<name>A0A5A8F0S7_9BACT</name>
<reference evidence="1 2" key="1">
    <citation type="submission" date="2019-06" db="EMBL/GenBank/DDBJ databases">
        <title>Genomic insights into carbon and energy metabolism of Deferribacter autotrophicus revealed new metabolic traits in the phylum Deferribacteres.</title>
        <authorList>
            <person name="Slobodkin A.I."/>
            <person name="Slobodkina G.B."/>
            <person name="Allioux M."/>
            <person name="Alain K."/>
            <person name="Jebbar M."/>
            <person name="Shadrin V."/>
            <person name="Kublanov I.V."/>
            <person name="Toshchakov S.V."/>
            <person name="Bonch-Osmolovskaya E.A."/>
        </authorList>
    </citation>
    <scope>NUCLEOTIDE SEQUENCE [LARGE SCALE GENOMIC DNA]</scope>
    <source>
        <strain evidence="1 2">SL50</strain>
    </source>
</reference>
<evidence type="ECO:0000313" key="1">
    <source>
        <dbReference type="EMBL" id="KAA0257213.1"/>
    </source>
</evidence>
<dbReference type="Proteomes" id="UP000322876">
    <property type="component" value="Unassembled WGS sequence"/>
</dbReference>
<dbReference type="InterPro" id="IPR019289">
    <property type="entry name" value="Phage_tail_E/E"/>
</dbReference>
<proteinExistence type="predicted"/>
<dbReference type="AlphaFoldDB" id="A0A5A8F0S7"/>
<accession>A0A5A8F0S7</accession>
<protein>
    <submittedName>
        <fullName evidence="1">Phage tail assembly protein</fullName>
    </submittedName>
</protein>
<dbReference type="OrthoDB" id="5459933at2"/>
<gene>
    <name evidence="1" type="ORF">FHQ18_11655</name>
</gene>